<comment type="caution">
    <text evidence="3">The sequence shown here is derived from an EMBL/GenBank/DDBJ whole genome shotgun (WGS) entry which is preliminary data.</text>
</comment>
<dbReference type="RefSeq" id="XP_056487002.1">
    <property type="nucleotide sequence ID" value="XM_056631451.1"/>
</dbReference>
<evidence type="ECO:0000313" key="3">
    <source>
        <dbReference type="EMBL" id="KAJ5391324.1"/>
    </source>
</evidence>
<dbReference type="PANTHER" id="PTHR39468:SF1">
    <property type="entry name" value="MTF2-LIKE C-TERMINAL DOMAIN-CONTAINING PROTEIN"/>
    <property type="match status" value="1"/>
</dbReference>
<reference evidence="3" key="1">
    <citation type="submission" date="2022-12" db="EMBL/GenBank/DDBJ databases">
        <authorList>
            <person name="Petersen C."/>
        </authorList>
    </citation>
    <scope>NUCLEOTIDE SEQUENCE</scope>
    <source>
        <strain evidence="3">IBT 29677</strain>
    </source>
</reference>
<sequence length="462" mass="50973">MATNISRALLLSATANTATPFLYQTRTLGPVLRSFQRPCTPLLQRTYSARTDGLDVNDETDASITTEEPVAKDNASPEPHRSHLRKRGSSAPRHSASASASPDQFKSVTSRERAAFNKLLTQLNNDSNSNSAGKDVATPSTTGQNAKQNDVADLMKLFGGIVNLNAQPETNTAKPSVSEKVEKYIQSPDVLDSNNQQSETPIESDEIEPINEAIYTREELVDREISMREAVALVVHQETYRIERALFEAIEGNKGDIAVWEVCKTHIFSMLHYMEGQTDSAETSTTATSDNSVVIPPMIPAGRVITTLYPRALLMTFRLLNTHFPESQLISQFRANIKAQGRASALLGASPELYHEIVHFYWNGCRDLPAVMSFLHDMDLHGVQPSRETLGLLRSIEQQGKSHLRLSSRSSGDSCESGQGGSPFWDLPPNQKALGELCGKGGWLESYKKTKRPVTTRRGKLF</sequence>
<dbReference type="EMBL" id="JAPZBU010000008">
    <property type="protein sequence ID" value="KAJ5391324.1"/>
    <property type="molecule type" value="Genomic_DNA"/>
</dbReference>
<dbReference type="AlphaFoldDB" id="A0A9X0B7S9"/>
<keyword evidence="4" id="KW-1185">Reference proteome</keyword>
<proteinExistence type="predicted"/>
<dbReference type="GeneID" id="81370431"/>
<name>A0A9X0B7S9_9EURO</name>
<feature type="compositionally biased region" description="Low complexity" evidence="1">
    <location>
        <begin position="406"/>
        <end position="417"/>
    </location>
</feature>
<gene>
    <name evidence="3" type="ORF">N7509_006814</name>
</gene>
<reference evidence="3" key="2">
    <citation type="journal article" date="2023" name="IMA Fungus">
        <title>Comparative genomic study of the Penicillium genus elucidates a diverse pangenome and 15 lateral gene transfer events.</title>
        <authorList>
            <person name="Petersen C."/>
            <person name="Sorensen T."/>
            <person name="Nielsen M.R."/>
            <person name="Sondergaard T.E."/>
            <person name="Sorensen J.L."/>
            <person name="Fitzpatrick D.A."/>
            <person name="Frisvad J.C."/>
            <person name="Nielsen K.L."/>
        </authorList>
    </citation>
    <scope>NUCLEOTIDE SEQUENCE</scope>
    <source>
        <strain evidence="3">IBT 29677</strain>
    </source>
</reference>
<evidence type="ECO:0000259" key="2">
    <source>
        <dbReference type="Pfam" id="PF19189"/>
    </source>
</evidence>
<dbReference type="GO" id="GO:0005739">
    <property type="term" value="C:mitochondrion"/>
    <property type="evidence" value="ECO:0007669"/>
    <property type="project" value="InterPro"/>
</dbReference>
<accession>A0A9X0B7S9</accession>
<feature type="region of interest" description="Disordered" evidence="1">
    <location>
        <begin position="50"/>
        <end position="110"/>
    </location>
</feature>
<dbReference type="Pfam" id="PF19189">
    <property type="entry name" value="Mtf2"/>
    <property type="match status" value="1"/>
</dbReference>
<dbReference type="OrthoDB" id="2444174at2759"/>
<organism evidence="3 4">
    <name type="scientific">Penicillium cosmopolitanum</name>
    <dbReference type="NCBI Taxonomy" id="1131564"/>
    <lineage>
        <taxon>Eukaryota</taxon>
        <taxon>Fungi</taxon>
        <taxon>Dikarya</taxon>
        <taxon>Ascomycota</taxon>
        <taxon>Pezizomycotina</taxon>
        <taxon>Eurotiomycetes</taxon>
        <taxon>Eurotiomycetidae</taxon>
        <taxon>Eurotiales</taxon>
        <taxon>Aspergillaceae</taxon>
        <taxon>Penicillium</taxon>
    </lineage>
</organism>
<feature type="region of interest" description="Disordered" evidence="1">
    <location>
        <begin position="406"/>
        <end position="426"/>
    </location>
</feature>
<feature type="domain" description="Mtf2-like C-terminal" evidence="2">
    <location>
        <begin position="244"/>
        <end position="413"/>
    </location>
</feature>
<evidence type="ECO:0000256" key="1">
    <source>
        <dbReference type="SAM" id="MobiDB-lite"/>
    </source>
</evidence>
<dbReference type="Proteomes" id="UP001147747">
    <property type="component" value="Unassembled WGS sequence"/>
</dbReference>
<dbReference type="PANTHER" id="PTHR39468">
    <property type="entry name" value="CHROMOSOME 7, WHOLE GENOME SHOTGUN SEQUENCE"/>
    <property type="match status" value="1"/>
</dbReference>
<protein>
    <recommendedName>
        <fullName evidence="2">Mtf2-like C-terminal domain-containing protein</fullName>
    </recommendedName>
</protein>
<dbReference type="InterPro" id="IPR043837">
    <property type="entry name" value="Mtf2-like_C"/>
</dbReference>
<evidence type="ECO:0000313" key="4">
    <source>
        <dbReference type="Proteomes" id="UP001147747"/>
    </source>
</evidence>
<feature type="region of interest" description="Disordered" evidence="1">
    <location>
        <begin position="122"/>
        <end position="148"/>
    </location>
</feature>
<feature type="compositionally biased region" description="Low complexity" evidence="1">
    <location>
        <begin position="89"/>
        <end position="101"/>
    </location>
</feature>
<dbReference type="InterPro" id="IPR040009">
    <property type="entry name" value="Mtf2/C5D6.12-like"/>
</dbReference>